<dbReference type="Gene3D" id="3.40.190.10">
    <property type="entry name" value="Periplasmic binding protein-like II"/>
    <property type="match status" value="2"/>
</dbReference>
<dbReference type="GO" id="GO:0042301">
    <property type="term" value="F:phosphate ion binding"/>
    <property type="evidence" value="ECO:0007669"/>
    <property type="project" value="UniProtKB-UniRule"/>
</dbReference>
<dbReference type="PANTHER" id="PTHR30570">
    <property type="entry name" value="PERIPLASMIC PHOSPHATE BINDING COMPONENT OF PHOSPHATE ABC TRANSPORTER"/>
    <property type="match status" value="1"/>
</dbReference>
<dbReference type="CDD" id="cd13566">
    <property type="entry name" value="PBP2_phosphate"/>
    <property type="match status" value="1"/>
</dbReference>
<dbReference type="PANTHER" id="PTHR30570:SF1">
    <property type="entry name" value="PHOSPHATE-BINDING PROTEIN PSTS"/>
    <property type="match status" value="1"/>
</dbReference>
<organism evidence="6 7">
    <name type="scientific">Candidatus Aquitaenariimonas noxiae</name>
    <dbReference type="NCBI Taxonomy" id="1974741"/>
    <lineage>
        <taxon>Bacteria</taxon>
        <taxon>Pseudomonadati</taxon>
        <taxon>Candidatus Omnitrophota</taxon>
        <taxon>Candidatus Aquitaenariimonas</taxon>
    </lineage>
</organism>
<dbReference type="EMBL" id="PEWV01000060">
    <property type="protein sequence ID" value="PIU41377.1"/>
    <property type="molecule type" value="Genomic_DNA"/>
</dbReference>
<evidence type="ECO:0000256" key="4">
    <source>
        <dbReference type="RuleBase" id="RU367119"/>
    </source>
</evidence>
<dbReference type="GO" id="GO:0006817">
    <property type="term" value="P:phosphate ion transport"/>
    <property type="evidence" value="ECO:0007669"/>
    <property type="project" value="UniProtKB-UniRule"/>
</dbReference>
<comment type="similarity">
    <text evidence="1 4">Belongs to the PstS family.</text>
</comment>
<dbReference type="Proteomes" id="UP000230052">
    <property type="component" value="Unassembled WGS sequence"/>
</dbReference>
<accession>A0A2J0L4C3</accession>
<evidence type="ECO:0000256" key="3">
    <source>
        <dbReference type="ARBA" id="ARBA00022729"/>
    </source>
</evidence>
<evidence type="ECO:0000259" key="5">
    <source>
        <dbReference type="Pfam" id="PF12849"/>
    </source>
</evidence>
<sequence length="284" mass="30157">MFKKGLIILMALMLTGPALAKSGKNSIQVKGSDTMVNLGQAWAEKYMEENPGEFVAVTGGGSGTGFSSLISGTCDIAMASRSIKGKEISLANQKGINPTEIKVALDGLAVVVNPANPVSKLTLDQLAGIFTGTISNWKDVGGKDEKIVILSREINSGTHVYFKEHVLRKGNADGKEEFAQSALLLSSSQAIADEVAGNASAIGYYGMGYISAKQKAIAVAKDASSEYITPTIENVVDGKYPISRPLFIYVNGAPQGLVKKFIDFALYKEGQDIVLKTDFVPIIK</sequence>
<dbReference type="InterPro" id="IPR024370">
    <property type="entry name" value="PBP_domain"/>
</dbReference>
<dbReference type="SUPFAM" id="SSF53850">
    <property type="entry name" value="Periplasmic binding protein-like II"/>
    <property type="match status" value="1"/>
</dbReference>
<comment type="function">
    <text evidence="4">Involved in the system for phosphate transport across the cytoplasmic membrane.</text>
</comment>
<evidence type="ECO:0000313" key="6">
    <source>
        <dbReference type="EMBL" id="PIU41377.1"/>
    </source>
</evidence>
<dbReference type="NCBIfam" id="TIGR02136">
    <property type="entry name" value="ptsS_2"/>
    <property type="match status" value="1"/>
</dbReference>
<feature type="signal peptide" evidence="4">
    <location>
        <begin position="1"/>
        <end position="20"/>
    </location>
</feature>
<protein>
    <recommendedName>
        <fullName evidence="4">Phosphate-binding protein</fullName>
    </recommendedName>
</protein>
<dbReference type="InterPro" id="IPR050811">
    <property type="entry name" value="Phosphate_ABC_transporter"/>
</dbReference>
<keyword evidence="3 4" id="KW-0732">Signal</keyword>
<comment type="caution">
    <text evidence="6">The sequence shown here is derived from an EMBL/GenBank/DDBJ whole genome shotgun (WGS) entry which is preliminary data.</text>
</comment>
<name>A0A2J0L4C3_9BACT</name>
<feature type="domain" description="PBP" evidence="5">
    <location>
        <begin position="22"/>
        <end position="266"/>
    </location>
</feature>
<reference evidence="6 7" key="1">
    <citation type="submission" date="2017-09" db="EMBL/GenBank/DDBJ databases">
        <title>Depth-based differentiation of microbial function through sediment-hosted aquifers and enrichment of novel symbionts in the deep terrestrial subsurface.</title>
        <authorList>
            <person name="Probst A.J."/>
            <person name="Ladd B."/>
            <person name="Jarett J.K."/>
            <person name="Geller-Mcgrath D.E."/>
            <person name="Sieber C.M."/>
            <person name="Emerson J.B."/>
            <person name="Anantharaman K."/>
            <person name="Thomas B.C."/>
            <person name="Malmstrom R."/>
            <person name="Stieglmeier M."/>
            <person name="Klingl A."/>
            <person name="Woyke T."/>
            <person name="Ryan C.M."/>
            <person name="Banfield J.F."/>
        </authorList>
    </citation>
    <scope>NUCLEOTIDE SEQUENCE [LARGE SCALE GENOMIC DNA]</scope>
    <source>
        <strain evidence="6">CG07_land_8_20_14_0_80_42_15</strain>
    </source>
</reference>
<dbReference type="PROSITE" id="PS00430">
    <property type="entry name" value="TONB_DEPENDENT_REC_1"/>
    <property type="match status" value="1"/>
</dbReference>
<dbReference type="InterPro" id="IPR010916">
    <property type="entry name" value="TonB_box_CS"/>
</dbReference>
<evidence type="ECO:0000313" key="7">
    <source>
        <dbReference type="Proteomes" id="UP000230052"/>
    </source>
</evidence>
<feature type="chain" id="PRO_5027155926" description="Phosphate-binding protein" evidence="4">
    <location>
        <begin position="21"/>
        <end position="284"/>
    </location>
</feature>
<dbReference type="InterPro" id="IPR011862">
    <property type="entry name" value="Phos-bd"/>
</dbReference>
<dbReference type="AlphaFoldDB" id="A0A2J0L4C3"/>
<evidence type="ECO:0000256" key="1">
    <source>
        <dbReference type="ARBA" id="ARBA00008725"/>
    </source>
</evidence>
<gene>
    <name evidence="6" type="ORF">COS99_05815</name>
</gene>
<keyword evidence="2 4" id="KW-0813">Transport</keyword>
<proteinExistence type="inferred from homology"/>
<evidence type="ECO:0000256" key="2">
    <source>
        <dbReference type="ARBA" id="ARBA00022448"/>
    </source>
</evidence>
<dbReference type="Pfam" id="PF12849">
    <property type="entry name" value="PBP_like_2"/>
    <property type="match status" value="1"/>
</dbReference>
<keyword evidence="4" id="KW-0592">Phosphate transport</keyword>